<proteinExistence type="predicted"/>
<dbReference type="STRING" id="351656.Xvie_03658"/>
<dbReference type="EMBL" id="MUBJ01000029">
    <property type="protein sequence ID" value="OTA14499.1"/>
    <property type="molecule type" value="Genomic_DNA"/>
</dbReference>
<organism evidence="1 2">
    <name type="scientific">Xenorhabdus vietnamensis</name>
    <dbReference type="NCBI Taxonomy" id="351656"/>
    <lineage>
        <taxon>Bacteria</taxon>
        <taxon>Pseudomonadati</taxon>
        <taxon>Pseudomonadota</taxon>
        <taxon>Gammaproteobacteria</taxon>
        <taxon>Enterobacterales</taxon>
        <taxon>Morganellaceae</taxon>
        <taxon>Xenorhabdus</taxon>
    </lineage>
</organism>
<dbReference type="Proteomes" id="UP000194350">
    <property type="component" value="Unassembled WGS sequence"/>
</dbReference>
<name>A0A1Y2S8P3_9GAMM</name>
<reference evidence="1 2" key="1">
    <citation type="submission" date="2016-10" db="EMBL/GenBank/DDBJ databases">
        <title>Systematic genetic and metabolomic analysis of Xenorhabdus and Photorhabdus spp., highlights the requirements for a dual symbiotic and pathogenic life style.</title>
        <authorList>
            <person name="Tobias N.J."/>
            <person name="Wolff H."/>
            <person name="Djahanschiri B."/>
            <person name="Pidot S.J."/>
            <person name="Stinear T.P."/>
            <person name="Ebersberger I."/>
            <person name="Bode H.B."/>
        </authorList>
    </citation>
    <scope>NUCLEOTIDE SEQUENCE [LARGE SCALE GENOMIC DNA]</scope>
    <source>
        <strain evidence="1 2">DSM 22392</strain>
    </source>
</reference>
<sequence length="116" mass="13416">MLLLTYHLNITYANEKYHAKPKRGYGDILLARYPSLRKYFPAFLHLPFQAKPGTELLLKAIQVIRQLDAGELKKLPQDVPTDFIPRELRRSLKGKEGKIQRNAWELETIKNLGALC</sequence>
<gene>
    <name evidence="1" type="ORF">Xvie_03658</name>
</gene>
<evidence type="ECO:0008006" key="3">
    <source>
        <dbReference type="Google" id="ProtNLM"/>
    </source>
</evidence>
<comment type="caution">
    <text evidence="1">The sequence shown here is derived from an EMBL/GenBank/DDBJ whole genome shotgun (WGS) entry which is preliminary data.</text>
</comment>
<dbReference type="AlphaFoldDB" id="A0A1Y2S8P3"/>
<accession>A0A1Y2S8P3</accession>
<evidence type="ECO:0000313" key="1">
    <source>
        <dbReference type="EMBL" id="OTA14499.1"/>
    </source>
</evidence>
<evidence type="ECO:0000313" key="2">
    <source>
        <dbReference type="Proteomes" id="UP000194350"/>
    </source>
</evidence>
<dbReference type="RefSeq" id="WP_339373930.1">
    <property type="nucleotide sequence ID" value="NZ_CAWNGD010000072.1"/>
</dbReference>
<protein>
    <recommendedName>
        <fullName evidence="3">Transposase</fullName>
    </recommendedName>
</protein>
<keyword evidence="2" id="KW-1185">Reference proteome</keyword>